<dbReference type="AlphaFoldDB" id="T1AQJ3"/>
<dbReference type="Gene3D" id="3.30.870.10">
    <property type="entry name" value="Endonuclease Chain A"/>
    <property type="match status" value="2"/>
</dbReference>
<gene>
    <name evidence="2" type="ORF">B1A_15686</name>
</gene>
<sequence>MFAHTQVILRVAPARFEGSYTFDHAKYLIVDAGYPDAVTILGSSNLTYSGLGGGNREYDWATTNRAVVTALTQVFNADWTGKRAGSAPRKVLVLSPGAQQALVALIGSAHLTIDIETEEFGYVPAVVAALQAKLREHVNVRIVVPSSLSSYDLRQVGT</sequence>
<comment type="caution">
    <text evidence="2">The sequence shown here is derived from an EMBL/GenBank/DDBJ whole genome shotgun (WGS) entry which is preliminary data.</text>
</comment>
<dbReference type="EMBL" id="AUZX01011510">
    <property type="protein sequence ID" value="EQD42994.1"/>
    <property type="molecule type" value="Genomic_DNA"/>
</dbReference>
<dbReference type="SUPFAM" id="SSF56024">
    <property type="entry name" value="Phospholipase D/nuclease"/>
    <property type="match status" value="2"/>
</dbReference>
<dbReference type="InterPro" id="IPR025202">
    <property type="entry name" value="PLD-like_dom"/>
</dbReference>
<reference evidence="2" key="2">
    <citation type="journal article" date="2014" name="ISME J.">
        <title>Microbial stratification in low pH oxic and suboxic macroscopic growths along an acid mine drainage.</title>
        <authorList>
            <person name="Mendez-Garcia C."/>
            <person name="Mesa V."/>
            <person name="Sprenger R.R."/>
            <person name="Richter M."/>
            <person name="Diez M.S."/>
            <person name="Solano J."/>
            <person name="Bargiela R."/>
            <person name="Golyshina O.V."/>
            <person name="Manteca A."/>
            <person name="Ramos J.L."/>
            <person name="Gallego J.R."/>
            <person name="Llorente I."/>
            <person name="Martins Dos Santos V.A."/>
            <person name="Jensen O.N."/>
            <person name="Pelaez A.I."/>
            <person name="Sanchez J."/>
            <person name="Ferrer M."/>
        </authorList>
    </citation>
    <scope>NUCLEOTIDE SEQUENCE</scope>
</reference>
<name>T1AQJ3_9ZZZZ</name>
<evidence type="ECO:0000259" key="1">
    <source>
        <dbReference type="PROSITE" id="PS50035"/>
    </source>
</evidence>
<dbReference type="InterPro" id="IPR001736">
    <property type="entry name" value="PLipase_D/transphosphatidylase"/>
</dbReference>
<proteinExistence type="predicted"/>
<evidence type="ECO:0000313" key="2">
    <source>
        <dbReference type="EMBL" id="EQD42994.1"/>
    </source>
</evidence>
<reference evidence="2" key="1">
    <citation type="submission" date="2013-08" db="EMBL/GenBank/DDBJ databases">
        <authorList>
            <person name="Mendez C."/>
            <person name="Richter M."/>
            <person name="Ferrer M."/>
            <person name="Sanchez J."/>
        </authorList>
    </citation>
    <scope>NUCLEOTIDE SEQUENCE</scope>
</reference>
<dbReference type="PROSITE" id="PS50035">
    <property type="entry name" value="PLD"/>
    <property type="match status" value="1"/>
</dbReference>
<feature type="non-terminal residue" evidence="2">
    <location>
        <position position="158"/>
    </location>
</feature>
<dbReference type="Pfam" id="PF13091">
    <property type="entry name" value="PLDc_2"/>
    <property type="match status" value="1"/>
</dbReference>
<accession>T1AQJ3</accession>
<feature type="domain" description="PLD phosphodiesterase" evidence="1">
    <location>
        <begin position="19"/>
        <end position="50"/>
    </location>
</feature>
<protein>
    <submittedName>
        <fullName evidence="2">Phospholipase D/Transphosphatidylase</fullName>
    </submittedName>
</protein>
<organism evidence="2">
    <name type="scientific">mine drainage metagenome</name>
    <dbReference type="NCBI Taxonomy" id="410659"/>
    <lineage>
        <taxon>unclassified sequences</taxon>
        <taxon>metagenomes</taxon>
        <taxon>ecological metagenomes</taxon>
    </lineage>
</organism>
<dbReference type="GO" id="GO:0003824">
    <property type="term" value="F:catalytic activity"/>
    <property type="evidence" value="ECO:0007669"/>
    <property type="project" value="InterPro"/>
</dbReference>